<proteinExistence type="predicted"/>
<accession>A0A645H3T4</accession>
<evidence type="ECO:0000313" key="1">
    <source>
        <dbReference type="EMBL" id="MPN33146.1"/>
    </source>
</evidence>
<reference evidence="1" key="1">
    <citation type="submission" date="2019-08" db="EMBL/GenBank/DDBJ databases">
        <authorList>
            <person name="Kucharzyk K."/>
            <person name="Murdoch R.W."/>
            <person name="Higgins S."/>
            <person name="Loffler F."/>
        </authorList>
    </citation>
    <scope>NUCLEOTIDE SEQUENCE</scope>
</reference>
<organism evidence="1">
    <name type="scientific">bioreactor metagenome</name>
    <dbReference type="NCBI Taxonomy" id="1076179"/>
    <lineage>
        <taxon>unclassified sequences</taxon>
        <taxon>metagenomes</taxon>
        <taxon>ecological metagenomes</taxon>
    </lineage>
</organism>
<gene>
    <name evidence="1" type="ORF">SDC9_180629</name>
</gene>
<protein>
    <submittedName>
        <fullName evidence="1">Uncharacterized protein</fullName>
    </submittedName>
</protein>
<name>A0A645H3T4_9ZZZZ</name>
<sequence length="123" mass="13134">MCCSGPEVLQLRAQRGVNNRGGIGFLPGGSGAGSGCRLRPGFAGNVGNLLSQISETKTDDGHVPIGIPFLKPLKERLSLNILLQGRLWLGRRKAVSLPNQRVNLNVLIIRAGSQEHSGGQEER</sequence>
<dbReference type="AlphaFoldDB" id="A0A645H3T4"/>
<comment type="caution">
    <text evidence="1">The sequence shown here is derived from an EMBL/GenBank/DDBJ whole genome shotgun (WGS) entry which is preliminary data.</text>
</comment>
<dbReference type="EMBL" id="VSSQ01085518">
    <property type="protein sequence ID" value="MPN33146.1"/>
    <property type="molecule type" value="Genomic_DNA"/>
</dbReference>